<name>A0A4Q7W3I4_9ACTN</name>
<dbReference type="OrthoDB" id="597632at2"/>
<keyword evidence="2" id="KW-1185">Reference proteome</keyword>
<dbReference type="AlphaFoldDB" id="A0A4Q7W3I4"/>
<dbReference type="PANTHER" id="PTHR39335">
    <property type="entry name" value="BLL4220 PROTEIN"/>
    <property type="match status" value="1"/>
</dbReference>
<evidence type="ECO:0000313" key="2">
    <source>
        <dbReference type="Proteomes" id="UP000292027"/>
    </source>
</evidence>
<protein>
    <submittedName>
        <fullName evidence="1">Lipoprotein with Yx(FWY)xxD motif</fullName>
    </submittedName>
</protein>
<dbReference type="Proteomes" id="UP000292027">
    <property type="component" value="Unassembled WGS sequence"/>
</dbReference>
<reference evidence="1 2" key="1">
    <citation type="journal article" date="2015" name="Stand. Genomic Sci.">
        <title>Genomic Encyclopedia of Bacterial and Archaeal Type Strains, Phase III: the genomes of soil and plant-associated and newly described type strains.</title>
        <authorList>
            <person name="Whitman W.B."/>
            <person name="Woyke T."/>
            <person name="Klenk H.P."/>
            <person name="Zhou Y."/>
            <person name="Lilburn T.G."/>
            <person name="Beck B.J."/>
            <person name="De Vos P."/>
            <person name="Vandamme P."/>
            <person name="Eisen J.A."/>
            <person name="Garrity G."/>
            <person name="Hugenholtz P."/>
            <person name="Kyrpides N.C."/>
        </authorList>
    </citation>
    <scope>NUCLEOTIDE SEQUENCE [LARGE SCALE GENOMIC DNA]</scope>
    <source>
        <strain evidence="1 2">VKM Ac-2540</strain>
    </source>
</reference>
<dbReference type="PROSITE" id="PS51257">
    <property type="entry name" value="PROKAR_LIPOPROTEIN"/>
    <property type="match status" value="1"/>
</dbReference>
<evidence type="ECO:0000313" key="1">
    <source>
        <dbReference type="EMBL" id="RZU03525.1"/>
    </source>
</evidence>
<comment type="caution">
    <text evidence="1">The sequence shown here is derived from an EMBL/GenBank/DDBJ whole genome shotgun (WGS) entry which is preliminary data.</text>
</comment>
<dbReference type="Pfam" id="PF03640">
    <property type="entry name" value="Lipoprotein_15"/>
    <property type="match status" value="2"/>
</dbReference>
<proteinExistence type="predicted"/>
<dbReference type="PANTHER" id="PTHR39335:SF1">
    <property type="entry name" value="BLL4220 PROTEIN"/>
    <property type="match status" value="1"/>
</dbReference>
<keyword evidence="1" id="KW-0449">Lipoprotein</keyword>
<dbReference type="EMBL" id="SHKR01000017">
    <property type="protein sequence ID" value="RZU03525.1"/>
    <property type="molecule type" value="Genomic_DNA"/>
</dbReference>
<organism evidence="1 2">
    <name type="scientific">Kribbella rubisoli</name>
    <dbReference type="NCBI Taxonomy" id="3075929"/>
    <lineage>
        <taxon>Bacteria</taxon>
        <taxon>Bacillati</taxon>
        <taxon>Actinomycetota</taxon>
        <taxon>Actinomycetes</taxon>
        <taxon>Propionibacteriales</taxon>
        <taxon>Kribbellaceae</taxon>
        <taxon>Kribbella</taxon>
    </lineage>
</organism>
<dbReference type="RefSeq" id="WP_130449179.1">
    <property type="nucleotide sequence ID" value="NZ_SHKR01000017.1"/>
</dbReference>
<gene>
    <name evidence="1" type="ORF">EV645_7557</name>
</gene>
<dbReference type="InterPro" id="IPR005297">
    <property type="entry name" value="Lipoprotein_repeat"/>
</dbReference>
<sequence>MKRLSSAVGVIGAAVLGLSGLTACGGDDSSSASGSGSSSLAPAATGAKLATANVTDLGKVVVDGNGRTVYVFDKDTSGKSNCEGDCLSKWPVVAAGDGTPQLTGIDASLVSTITRSDGSKQLTIGGLPLYLFASDSAAGDAKGQAFGGVWWVVGADGKKITTQASGSGNGNGY</sequence>
<dbReference type="GO" id="GO:0043448">
    <property type="term" value="P:alkane catabolic process"/>
    <property type="evidence" value="ECO:0007669"/>
    <property type="project" value="TreeGrafter"/>
</dbReference>
<accession>A0A4Q7W3I4</accession>